<dbReference type="EMBL" id="GAPW01005940">
    <property type="protein sequence ID" value="JAC07658.1"/>
    <property type="molecule type" value="mRNA"/>
</dbReference>
<reference evidence="2" key="1">
    <citation type="journal article" date="2014" name="PLoS Negl. Trop. Dis.">
        <title>Identification and characterization of seminal fluid proteins in the Asian tiger mosquito, Aedes albopictus.</title>
        <authorList>
            <person name="Boes K.E."/>
            <person name="Ribeiro J.M."/>
            <person name="Wong A."/>
            <person name="Harrington L.C."/>
            <person name="Wolfner M.F."/>
            <person name="Sirot L.K."/>
        </authorList>
    </citation>
    <scope>NUCLEOTIDE SEQUENCE</scope>
    <source>
        <tissue evidence="2">Reproductive organs</tissue>
    </source>
</reference>
<dbReference type="VEuPathDB" id="VectorBase:AALF008412"/>
<name>A0A023EDP6_AEDAL</name>
<evidence type="ECO:0000256" key="1">
    <source>
        <dbReference type="SAM" id="SignalP"/>
    </source>
</evidence>
<feature type="chain" id="PRO_5001514522" evidence="1">
    <location>
        <begin position="21"/>
        <end position="131"/>
    </location>
</feature>
<evidence type="ECO:0000313" key="2">
    <source>
        <dbReference type="EMBL" id="JAC07658.1"/>
    </source>
</evidence>
<dbReference type="AlphaFoldDB" id="A0A023EDP6"/>
<organism evidence="2">
    <name type="scientific">Aedes albopictus</name>
    <name type="common">Asian tiger mosquito</name>
    <name type="synonym">Stegomyia albopicta</name>
    <dbReference type="NCBI Taxonomy" id="7160"/>
    <lineage>
        <taxon>Eukaryota</taxon>
        <taxon>Metazoa</taxon>
        <taxon>Ecdysozoa</taxon>
        <taxon>Arthropoda</taxon>
        <taxon>Hexapoda</taxon>
        <taxon>Insecta</taxon>
        <taxon>Pterygota</taxon>
        <taxon>Neoptera</taxon>
        <taxon>Endopterygota</taxon>
        <taxon>Diptera</taxon>
        <taxon>Nematocera</taxon>
        <taxon>Culicoidea</taxon>
        <taxon>Culicidae</taxon>
        <taxon>Culicinae</taxon>
        <taxon>Aedini</taxon>
        <taxon>Aedes</taxon>
        <taxon>Stegomyia</taxon>
    </lineage>
</organism>
<proteinExistence type="evidence at transcript level"/>
<sequence>MFPAKVLISMISLALLGVQCTPFHRDLLSNEETSSEPASTYVESYDSDDSIEATTELYLLFGVPLVKRSIPESLENQQAAEINSNASPNEDNDMEVAETHLFRPVFRYKSQYAERRRIRQIPPQFAVVVQQ</sequence>
<protein>
    <submittedName>
        <fullName evidence="2">Putative secreted protein</fullName>
    </submittedName>
</protein>
<accession>A0A023EDP6</accession>
<feature type="signal peptide" evidence="1">
    <location>
        <begin position="1"/>
        <end position="20"/>
    </location>
</feature>
<dbReference type="VEuPathDB" id="VectorBase:AALC636_014112"/>
<keyword evidence="1" id="KW-0732">Signal</keyword>